<comment type="caution">
    <text evidence="1">The sequence shown here is derived from an EMBL/GenBank/DDBJ whole genome shotgun (WGS) entry which is preliminary data.</text>
</comment>
<dbReference type="EMBL" id="CAJJDN010000085">
    <property type="protein sequence ID" value="CAD8105931.1"/>
    <property type="molecule type" value="Genomic_DNA"/>
</dbReference>
<evidence type="ECO:0000313" key="1">
    <source>
        <dbReference type="EMBL" id="CAD8105931.1"/>
    </source>
</evidence>
<reference evidence="1" key="1">
    <citation type="submission" date="2021-01" db="EMBL/GenBank/DDBJ databases">
        <authorList>
            <consortium name="Genoscope - CEA"/>
            <person name="William W."/>
        </authorList>
    </citation>
    <scope>NUCLEOTIDE SEQUENCE</scope>
</reference>
<organism evidence="1 2">
    <name type="scientific">Paramecium sonneborni</name>
    <dbReference type="NCBI Taxonomy" id="65129"/>
    <lineage>
        <taxon>Eukaryota</taxon>
        <taxon>Sar</taxon>
        <taxon>Alveolata</taxon>
        <taxon>Ciliophora</taxon>
        <taxon>Intramacronucleata</taxon>
        <taxon>Oligohymenophorea</taxon>
        <taxon>Peniculida</taxon>
        <taxon>Parameciidae</taxon>
        <taxon>Paramecium</taxon>
    </lineage>
</organism>
<proteinExistence type="predicted"/>
<name>A0A8S1PSC3_9CILI</name>
<protein>
    <submittedName>
        <fullName evidence="1">Uncharacterized protein</fullName>
    </submittedName>
</protein>
<keyword evidence="2" id="KW-1185">Reference proteome</keyword>
<accession>A0A8S1PSC3</accession>
<dbReference type="AlphaFoldDB" id="A0A8S1PSC3"/>
<sequence length="145" mass="17387">MNKFFKFQQMKKKNKRLFKQEINTLITNIKKDLDTKKQIKLLTLKKKGKFSQDEVDYIMQVVNEYFIQNNLNNQGLKDYIKVKTFRLSKIWLTIAQQIQNQTPTIDKAIGVKIKKQIQSNISNNMEENREKLVNIQNEHYSYLEL</sequence>
<gene>
    <name evidence="1" type="ORF">PSON_ATCC_30995.1.T0850187</name>
</gene>
<dbReference type="Proteomes" id="UP000692954">
    <property type="component" value="Unassembled WGS sequence"/>
</dbReference>
<evidence type="ECO:0000313" key="2">
    <source>
        <dbReference type="Proteomes" id="UP000692954"/>
    </source>
</evidence>